<gene>
    <name evidence="1" type="ORF">DY000_02055878</name>
</gene>
<sequence length="57" mass="6303">MVLPLLRHAAIARTSSLLRARLLAPASGFHTRYALFPFNRLLSKFLCSSFPLATSIS</sequence>
<protein>
    <submittedName>
        <fullName evidence="1">Uncharacterized protein</fullName>
    </submittedName>
</protein>
<accession>A0ABQ7ABQ4</accession>
<reference evidence="1 2" key="1">
    <citation type="journal article" date="2020" name="BMC Genomics">
        <title>Intraspecific diversification of the crop wild relative Brassica cretica Lam. using demographic model selection.</title>
        <authorList>
            <person name="Kioukis A."/>
            <person name="Michalopoulou V.A."/>
            <person name="Briers L."/>
            <person name="Pirintsos S."/>
            <person name="Studholme D.J."/>
            <person name="Pavlidis P."/>
            <person name="Sarris P.F."/>
        </authorList>
    </citation>
    <scope>NUCLEOTIDE SEQUENCE [LARGE SCALE GENOMIC DNA]</scope>
    <source>
        <strain evidence="2">cv. PFS-1207/04</strain>
    </source>
</reference>
<keyword evidence="2" id="KW-1185">Reference proteome</keyword>
<proteinExistence type="predicted"/>
<evidence type="ECO:0000313" key="2">
    <source>
        <dbReference type="Proteomes" id="UP000266723"/>
    </source>
</evidence>
<dbReference type="EMBL" id="QGKV02002055">
    <property type="protein sequence ID" value="KAF3495086.1"/>
    <property type="molecule type" value="Genomic_DNA"/>
</dbReference>
<organism evidence="1 2">
    <name type="scientific">Brassica cretica</name>
    <name type="common">Mustard</name>
    <dbReference type="NCBI Taxonomy" id="69181"/>
    <lineage>
        <taxon>Eukaryota</taxon>
        <taxon>Viridiplantae</taxon>
        <taxon>Streptophyta</taxon>
        <taxon>Embryophyta</taxon>
        <taxon>Tracheophyta</taxon>
        <taxon>Spermatophyta</taxon>
        <taxon>Magnoliopsida</taxon>
        <taxon>eudicotyledons</taxon>
        <taxon>Gunneridae</taxon>
        <taxon>Pentapetalae</taxon>
        <taxon>rosids</taxon>
        <taxon>malvids</taxon>
        <taxon>Brassicales</taxon>
        <taxon>Brassicaceae</taxon>
        <taxon>Brassiceae</taxon>
        <taxon>Brassica</taxon>
    </lineage>
</organism>
<evidence type="ECO:0000313" key="1">
    <source>
        <dbReference type="EMBL" id="KAF3495086.1"/>
    </source>
</evidence>
<comment type="caution">
    <text evidence="1">The sequence shown here is derived from an EMBL/GenBank/DDBJ whole genome shotgun (WGS) entry which is preliminary data.</text>
</comment>
<dbReference type="Proteomes" id="UP000266723">
    <property type="component" value="Unassembled WGS sequence"/>
</dbReference>
<name>A0ABQ7ABQ4_BRACR</name>